<evidence type="ECO:0000259" key="1">
    <source>
        <dbReference type="Pfam" id="PF04986"/>
    </source>
</evidence>
<dbReference type="Pfam" id="PF04986">
    <property type="entry name" value="Y2_Tnp"/>
    <property type="match status" value="1"/>
</dbReference>
<gene>
    <name evidence="3" type="ORF">dnm_073040</name>
</gene>
<dbReference type="KEGG" id="dmm:dnm_073040"/>
<dbReference type="EMBL" id="CP061800">
    <property type="protein sequence ID" value="QTA91240.1"/>
    <property type="molecule type" value="Genomic_DNA"/>
</dbReference>
<dbReference type="Pfam" id="PF14319">
    <property type="entry name" value="Zn_Tnp_IS91"/>
    <property type="match status" value="1"/>
</dbReference>
<dbReference type="RefSeq" id="WP_207679100.1">
    <property type="nucleotide sequence ID" value="NZ_CP061800.1"/>
</dbReference>
<name>A0A975BU81_9BACT</name>
<protein>
    <submittedName>
        <fullName evidence="3">Transposase zinc-binding domain containing-protein</fullName>
    </submittedName>
</protein>
<dbReference type="PANTHER" id="PTHR37023:SF1">
    <property type="entry name" value="ISSOD25 TRANSPOSASE TNPA_ISSOD25"/>
    <property type="match status" value="1"/>
</dbReference>
<evidence type="ECO:0000259" key="2">
    <source>
        <dbReference type="Pfam" id="PF14319"/>
    </source>
</evidence>
<dbReference type="NCBIfam" id="NF033538">
    <property type="entry name" value="transpos_IS91"/>
    <property type="match status" value="1"/>
</dbReference>
<dbReference type="InterPro" id="IPR007069">
    <property type="entry name" value="Transposase_32"/>
</dbReference>
<sequence length="477" mass="53574">MRLPEDLERKHVISELRREGIFPGGDGPLPVPASPAEIRPDVGELCPPGFSAHPVSPFPGHGVLHTDGNAGETSPERPAWEVADIFRVHGEEYRERHPLTPRQRKVMSDIENCRTGEFGFHAEVCGECGHTEISYNSCHNRHCPKCQGIAKRRWVNARIGQLLPIPYYHVVFTLPNMTFPLCHYNQALIYDLLITCAAETLKAFGKDPKWLGAEIGFYGILHTWGQTLCTHLHIHFVVTGGGLNEHGEWVSPKCGGKFLSPVCALSKVFRGKFVGGLKKAYYDGELTVPDERAELRKPEGFEKWLNSLAARRWVVYAKAPFAGPEEVVRYIGRYTHRVAIGSHRIISVENGQVTFSYKDYKDKGHRKEMTLTADEFIRRFLLHVLPSGFHRIRHYGILANGKAAKNTEMIREMLRSEDDTGDGTPAPEPGDEFTKIRPVCGGGKMICVLIVHPYYRISRTHLLPPHLTGGEAYEDTS</sequence>
<evidence type="ECO:0000313" key="4">
    <source>
        <dbReference type="Proteomes" id="UP000663722"/>
    </source>
</evidence>
<reference evidence="3" key="1">
    <citation type="journal article" date="2021" name="Microb. Physiol.">
        <title>Proteogenomic Insights into the Physiology of Marine, Sulfate-Reducing, Filamentous Desulfonema limicola and Desulfonema magnum.</title>
        <authorList>
            <person name="Schnaars V."/>
            <person name="Wohlbrand L."/>
            <person name="Scheve S."/>
            <person name="Hinrichs C."/>
            <person name="Reinhardt R."/>
            <person name="Rabus R."/>
        </authorList>
    </citation>
    <scope>NUCLEOTIDE SEQUENCE</scope>
    <source>
        <strain evidence="3">4be13</strain>
    </source>
</reference>
<dbReference type="InterPro" id="IPR026889">
    <property type="entry name" value="Zn_Tnp"/>
</dbReference>
<dbReference type="GO" id="GO:0003677">
    <property type="term" value="F:DNA binding"/>
    <property type="evidence" value="ECO:0007669"/>
    <property type="project" value="InterPro"/>
</dbReference>
<evidence type="ECO:0000313" key="3">
    <source>
        <dbReference type="EMBL" id="QTA91240.1"/>
    </source>
</evidence>
<keyword evidence="4" id="KW-1185">Reference proteome</keyword>
<dbReference type="GO" id="GO:0006313">
    <property type="term" value="P:DNA transposition"/>
    <property type="evidence" value="ECO:0007669"/>
    <property type="project" value="InterPro"/>
</dbReference>
<feature type="domain" description="Transposase IS801/IS1294" evidence="1">
    <location>
        <begin position="216"/>
        <end position="401"/>
    </location>
</feature>
<dbReference type="GO" id="GO:0004803">
    <property type="term" value="F:transposase activity"/>
    <property type="evidence" value="ECO:0007669"/>
    <property type="project" value="InterPro"/>
</dbReference>
<dbReference type="AlphaFoldDB" id="A0A975BU81"/>
<proteinExistence type="predicted"/>
<dbReference type="Proteomes" id="UP000663722">
    <property type="component" value="Chromosome"/>
</dbReference>
<accession>A0A975BU81</accession>
<dbReference type="InterPro" id="IPR054832">
    <property type="entry name" value="transpos_IS91"/>
</dbReference>
<organism evidence="3 4">
    <name type="scientific">Desulfonema magnum</name>
    <dbReference type="NCBI Taxonomy" id="45655"/>
    <lineage>
        <taxon>Bacteria</taxon>
        <taxon>Pseudomonadati</taxon>
        <taxon>Thermodesulfobacteriota</taxon>
        <taxon>Desulfobacteria</taxon>
        <taxon>Desulfobacterales</taxon>
        <taxon>Desulfococcaceae</taxon>
        <taxon>Desulfonema</taxon>
    </lineage>
</organism>
<feature type="domain" description="Transposase zinc-binding" evidence="2">
    <location>
        <begin position="85"/>
        <end position="174"/>
    </location>
</feature>
<dbReference type="PANTHER" id="PTHR37023">
    <property type="entry name" value="TRANSPOSASE"/>
    <property type="match status" value="1"/>
</dbReference>